<name>G0EQ54_BRAIP</name>
<dbReference type="GeneID" id="44971410"/>
<feature type="transmembrane region" description="Helical" evidence="1">
    <location>
        <begin position="787"/>
        <end position="808"/>
    </location>
</feature>
<dbReference type="eggNOG" id="COG1368">
    <property type="taxonomic scope" value="Bacteria"/>
</dbReference>
<feature type="transmembrane region" description="Helical" evidence="1">
    <location>
        <begin position="513"/>
        <end position="531"/>
    </location>
</feature>
<reference evidence="2 3" key="1">
    <citation type="journal article" date="2011" name="BMC Genomics">
        <title>Complete genome sequence of Brachyspira intermedia reveals unique genomic features in Brachyspira species and phage-mediated horizontal gene transfer.</title>
        <authorList>
            <person name="Hafstrom T."/>
            <person name="Jansson D.S."/>
            <person name="Segerman B."/>
        </authorList>
    </citation>
    <scope>NUCLEOTIDE SEQUENCE [LARGE SCALE GENOMIC DNA]</scope>
    <source>
        <strain evidence="3">ATCC 51140 / PWS/A</strain>
    </source>
</reference>
<keyword evidence="1" id="KW-0812">Transmembrane</keyword>
<organism evidence="2 3">
    <name type="scientific">Brachyspira intermedia (strain ATCC 51140 / PWS/A)</name>
    <name type="common">Serpulina intermedia</name>
    <dbReference type="NCBI Taxonomy" id="1045858"/>
    <lineage>
        <taxon>Bacteria</taxon>
        <taxon>Pseudomonadati</taxon>
        <taxon>Spirochaetota</taxon>
        <taxon>Spirochaetia</taxon>
        <taxon>Brachyspirales</taxon>
        <taxon>Brachyspiraceae</taxon>
        <taxon>Brachyspira</taxon>
    </lineage>
</organism>
<evidence type="ECO:0000313" key="3">
    <source>
        <dbReference type="Proteomes" id="UP000008522"/>
    </source>
</evidence>
<keyword evidence="1" id="KW-0472">Membrane</keyword>
<evidence type="ECO:0000313" key="2">
    <source>
        <dbReference type="EMBL" id="AEM23312.1"/>
    </source>
</evidence>
<feature type="transmembrane region" description="Helical" evidence="1">
    <location>
        <begin position="367"/>
        <end position="388"/>
    </location>
</feature>
<dbReference type="Proteomes" id="UP000008522">
    <property type="component" value="Chromosome"/>
</dbReference>
<dbReference type="HOGENOM" id="CLU_334260_0_0_12"/>
<protein>
    <recommendedName>
        <fullName evidence="4">Transmembrane protein</fullName>
    </recommendedName>
</protein>
<evidence type="ECO:0008006" key="4">
    <source>
        <dbReference type="Google" id="ProtNLM"/>
    </source>
</evidence>
<feature type="transmembrane region" description="Helical" evidence="1">
    <location>
        <begin position="163"/>
        <end position="185"/>
    </location>
</feature>
<keyword evidence="3" id="KW-1185">Reference proteome</keyword>
<dbReference type="RefSeq" id="WP_014489100.1">
    <property type="nucleotide sequence ID" value="NC_017243.1"/>
</dbReference>
<sequence>MKNKLKKISLTTSIILLIFILFLIVLGNISRKGYFSDFNLKSHNEGKYTYAFRINYYNKIFRNNDIYGVYPNIQSILNNNKHIKKIDMNDYNGTPFGTLVTAKKLNVDEKIDNIDYKLQIKPIFFLIFCISIIYIICNLKSFNIYKNIMKIIYYFNNFNYRNIIKKIIIVSVPLFIFIFVLLFILGKNDRIGYLSDLNLNIDNTLKINNFNVNATKKLFTLKNTLNNKELLNYIYTNDSITNYSYNFEIKYYSKIFKNSDFYEVYIDTNKSINNNIFIKKIDMNNTIGTPFGILASDKVINENKIDNIIYTLKIKSHIIYAIFLIFFILILCYLIKVYCSITSFKSNNINGLIIKEDNIVYMLKNDYYFLFSLILIFIFLFYFIYWLFFPGYYQYWDTSEVIWRAYTENYDNWRPIIISLVLRILYSIFGYDTYYLFLINILSWFIGLYLIIVSLYTKFKNKLVILLIFLSFLGNIFFTKINSEKDFTATLILWLSLSIIFYSITGNIKNPKILFFTKALSIFIALIALLWRHNFIVTVYPILFIYLFINIEKINNVKKFILSIISIMFVLGISLIIMVKIFPLFFIDEDRAKTATYHTFLIQISACAVDSNDSNLIPKNWYLDGRNFEDVKKIYNTERGSVLADLYAVNFDRNAPFKILPPNPNIKKNIKKVWVKAIISHPISYMKHIYNYAKYIFTTEDWSTFLRKLNYRFDPEYIQQTYKFPFMSNEYYNSIHNKNIQFDKNKEKIYSFFYRYLPDINISFFVILSFVLFFISLFCMFKFNNNFLIFSFLVSFSSAATCIIVLLFSPAPLYRYISPVVHISIISLISFITFIYDIGGLKIFIKKLRSNSNI</sequence>
<feature type="transmembrane region" description="Helical" evidence="1">
    <location>
        <begin position="463"/>
        <end position="481"/>
    </location>
</feature>
<feature type="transmembrane region" description="Helical" evidence="1">
    <location>
        <begin position="123"/>
        <end position="142"/>
    </location>
</feature>
<proteinExistence type="predicted"/>
<feature type="transmembrane region" description="Helical" evidence="1">
    <location>
        <begin position="820"/>
        <end position="845"/>
    </location>
</feature>
<feature type="transmembrane region" description="Helical" evidence="1">
    <location>
        <begin position="434"/>
        <end position="456"/>
    </location>
</feature>
<feature type="transmembrane region" description="Helical" evidence="1">
    <location>
        <begin position="12"/>
        <end position="30"/>
    </location>
</feature>
<dbReference type="AlphaFoldDB" id="G0EQ54"/>
<gene>
    <name evidence="2" type="ordered locus">Bint_2718</name>
</gene>
<feature type="transmembrane region" description="Helical" evidence="1">
    <location>
        <begin position="760"/>
        <end position="780"/>
    </location>
</feature>
<dbReference type="PATRIC" id="fig|1045858.4.peg.2717"/>
<dbReference type="EMBL" id="CP002874">
    <property type="protein sequence ID" value="AEM23312.1"/>
    <property type="molecule type" value="Genomic_DNA"/>
</dbReference>
<accession>G0EQ54</accession>
<feature type="transmembrane region" description="Helical" evidence="1">
    <location>
        <begin position="487"/>
        <end position="504"/>
    </location>
</feature>
<feature type="transmembrane region" description="Helical" evidence="1">
    <location>
        <begin position="537"/>
        <end position="554"/>
    </location>
</feature>
<keyword evidence="1" id="KW-1133">Transmembrane helix</keyword>
<dbReference type="OrthoDB" id="307868at2"/>
<evidence type="ECO:0000256" key="1">
    <source>
        <dbReference type="SAM" id="Phobius"/>
    </source>
</evidence>
<feature type="transmembrane region" description="Helical" evidence="1">
    <location>
        <begin position="318"/>
        <end position="339"/>
    </location>
</feature>
<feature type="transmembrane region" description="Helical" evidence="1">
    <location>
        <begin position="561"/>
        <end position="587"/>
    </location>
</feature>
<dbReference type="KEGG" id="bip:Bint_2718"/>